<evidence type="ECO:0000256" key="1">
    <source>
        <dbReference type="SAM" id="MobiDB-lite"/>
    </source>
</evidence>
<comment type="caution">
    <text evidence="2">The sequence shown here is derived from an EMBL/GenBank/DDBJ whole genome shotgun (WGS) entry which is preliminary data.</text>
</comment>
<evidence type="ECO:0000313" key="3">
    <source>
        <dbReference type="Proteomes" id="UP001066276"/>
    </source>
</evidence>
<feature type="region of interest" description="Disordered" evidence="1">
    <location>
        <begin position="64"/>
        <end position="191"/>
    </location>
</feature>
<organism evidence="2 3">
    <name type="scientific">Pleurodeles waltl</name>
    <name type="common">Iberian ribbed newt</name>
    <dbReference type="NCBI Taxonomy" id="8319"/>
    <lineage>
        <taxon>Eukaryota</taxon>
        <taxon>Metazoa</taxon>
        <taxon>Chordata</taxon>
        <taxon>Craniata</taxon>
        <taxon>Vertebrata</taxon>
        <taxon>Euteleostomi</taxon>
        <taxon>Amphibia</taxon>
        <taxon>Batrachia</taxon>
        <taxon>Caudata</taxon>
        <taxon>Salamandroidea</taxon>
        <taxon>Salamandridae</taxon>
        <taxon>Pleurodelinae</taxon>
        <taxon>Pleurodeles</taxon>
    </lineage>
</organism>
<dbReference type="AlphaFoldDB" id="A0AAV7QP86"/>
<reference evidence="2" key="1">
    <citation type="journal article" date="2022" name="bioRxiv">
        <title>Sequencing and chromosome-scale assembly of the giantPleurodeles waltlgenome.</title>
        <authorList>
            <person name="Brown T."/>
            <person name="Elewa A."/>
            <person name="Iarovenko S."/>
            <person name="Subramanian E."/>
            <person name="Araus A.J."/>
            <person name="Petzold A."/>
            <person name="Susuki M."/>
            <person name="Suzuki K.-i.T."/>
            <person name="Hayashi T."/>
            <person name="Toyoda A."/>
            <person name="Oliveira C."/>
            <person name="Osipova E."/>
            <person name="Leigh N.D."/>
            <person name="Simon A."/>
            <person name="Yun M.H."/>
        </authorList>
    </citation>
    <scope>NUCLEOTIDE SEQUENCE</scope>
    <source>
        <strain evidence="2">20211129_DDA</strain>
        <tissue evidence="2">Liver</tissue>
    </source>
</reference>
<feature type="compositionally biased region" description="Basic and acidic residues" evidence="1">
    <location>
        <begin position="156"/>
        <end position="167"/>
    </location>
</feature>
<sequence length="266" mass="29452">MTQSPWLMSTRGLLTWAPPCLQTGKSQWVFCDHEPQWESAGINAAGATPRCTAGQRHEGRDYGRKGMIRQQPPRLPRRGLHQDHASAGESYGNPDIRVPEAIDRKDGQSARRALEEDAVAAGSPDIRVPENLKSENGLFAGRAEKEEDAEGITAESAEKKASGEDQRTTNPYLGEEEPQNARDYPTEGQDGPKKLELRHVPGGMWLNQLTAWLSAFHKGIAPYGLIQTHEVSRKTALLLTLASGKRATEMKAFTINQPLSRYMRTQ</sequence>
<accession>A0AAV7QP86</accession>
<name>A0AAV7QP86_PLEWA</name>
<dbReference type="EMBL" id="JANPWB010000010">
    <property type="protein sequence ID" value="KAJ1141549.1"/>
    <property type="molecule type" value="Genomic_DNA"/>
</dbReference>
<gene>
    <name evidence="2" type="ORF">NDU88_007877</name>
</gene>
<evidence type="ECO:0000313" key="2">
    <source>
        <dbReference type="EMBL" id="KAJ1141549.1"/>
    </source>
</evidence>
<proteinExistence type="predicted"/>
<feature type="compositionally biased region" description="Basic and acidic residues" evidence="1">
    <location>
        <begin position="97"/>
        <end position="115"/>
    </location>
</feature>
<protein>
    <submittedName>
        <fullName evidence="2">Uncharacterized protein</fullName>
    </submittedName>
</protein>
<keyword evidence="3" id="KW-1185">Reference proteome</keyword>
<dbReference type="Proteomes" id="UP001066276">
    <property type="component" value="Chromosome 6"/>
</dbReference>